<keyword evidence="1" id="KW-0812">Transmembrane</keyword>
<dbReference type="Proteomes" id="UP000037043">
    <property type="component" value="Unassembled WGS sequence"/>
</dbReference>
<dbReference type="STRING" id="36844.SAMN04488501_10176"/>
<dbReference type="PATRIC" id="fig|1121318.3.peg.3401"/>
<keyword evidence="1" id="KW-0472">Membrane</keyword>
<feature type="transmembrane region" description="Helical" evidence="1">
    <location>
        <begin position="59"/>
        <end position="77"/>
    </location>
</feature>
<dbReference type="EMBL" id="LHUR01000042">
    <property type="protein sequence ID" value="KOA18502.1"/>
    <property type="molecule type" value="Genomic_DNA"/>
</dbReference>
<feature type="transmembrane region" description="Helical" evidence="1">
    <location>
        <begin position="83"/>
        <end position="100"/>
    </location>
</feature>
<comment type="caution">
    <text evidence="2">The sequence shown here is derived from an EMBL/GenBank/DDBJ whole genome shotgun (WGS) entry which is preliminary data.</text>
</comment>
<evidence type="ECO:0000313" key="3">
    <source>
        <dbReference type="Proteomes" id="UP000037043"/>
    </source>
</evidence>
<protein>
    <submittedName>
        <fullName evidence="2">Uncharacterized protein</fullName>
    </submittedName>
</protein>
<reference evidence="3" key="1">
    <citation type="submission" date="2015-08" db="EMBL/GenBank/DDBJ databases">
        <title>Genome sequence of the strict anaerobe Clostridium homopropionicum LuHBu1 (DSM 5847T).</title>
        <authorList>
            <person name="Poehlein A."/>
            <person name="Beck M."/>
            <person name="Schiel-Bengelsdorf B."/>
            <person name="Bengelsdorf F.R."/>
            <person name="Daniel R."/>
            <person name="Duerre P."/>
        </authorList>
    </citation>
    <scope>NUCLEOTIDE SEQUENCE [LARGE SCALE GENOMIC DNA]</scope>
    <source>
        <strain evidence="3">DSM 5847</strain>
    </source>
</reference>
<name>A0A0L6Z6A4_9CLOT</name>
<keyword evidence="3" id="KW-1185">Reference proteome</keyword>
<gene>
    <name evidence="2" type="ORF">CLHOM_34040</name>
</gene>
<accession>A0A0L6Z6A4</accession>
<dbReference type="AlphaFoldDB" id="A0A0L6Z6A4"/>
<sequence length="106" mass="12162">MRENKTIYCEKCVGEIKSKDDLVVTNKFIYIVPYHEKCFSKELKGISTIFVGNKPINGTSANVSTILAVILGIVVLFIEELRFFSVVSLVVLCVRLYSWIQYERHL</sequence>
<proteinExistence type="predicted"/>
<keyword evidence="1" id="KW-1133">Transmembrane helix</keyword>
<evidence type="ECO:0000313" key="2">
    <source>
        <dbReference type="EMBL" id="KOA18502.1"/>
    </source>
</evidence>
<organism evidence="2 3">
    <name type="scientific">Clostridium homopropionicum DSM 5847</name>
    <dbReference type="NCBI Taxonomy" id="1121318"/>
    <lineage>
        <taxon>Bacteria</taxon>
        <taxon>Bacillati</taxon>
        <taxon>Bacillota</taxon>
        <taxon>Clostridia</taxon>
        <taxon>Eubacteriales</taxon>
        <taxon>Clostridiaceae</taxon>
        <taxon>Clostridium</taxon>
    </lineage>
</organism>
<evidence type="ECO:0000256" key="1">
    <source>
        <dbReference type="SAM" id="Phobius"/>
    </source>
</evidence>
<dbReference type="RefSeq" id="WP_052222840.1">
    <property type="nucleotide sequence ID" value="NZ_LHUR01000042.1"/>
</dbReference>